<name>A0A138ZZ70_GONPJ</name>
<evidence type="ECO:0000256" key="1">
    <source>
        <dbReference type="ARBA" id="ARBA00022723"/>
    </source>
</evidence>
<dbReference type="Gene3D" id="6.10.140.2220">
    <property type="match status" value="1"/>
</dbReference>
<dbReference type="InterPro" id="IPR002893">
    <property type="entry name" value="Znf_MYND"/>
</dbReference>
<protein>
    <recommendedName>
        <fullName evidence="5">MYND-type domain-containing protein</fullName>
    </recommendedName>
</protein>
<keyword evidence="3" id="KW-0862">Zinc</keyword>
<dbReference type="Pfam" id="PF01753">
    <property type="entry name" value="zf-MYND"/>
    <property type="match status" value="1"/>
</dbReference>
<dbReference type="EMBL" id="KQ965849">
    <property type="protein sequence ID" value="KXS09807.1"/>
    <property type="molecule type" value="Genomic_DNA"/>
</dbReference>
<sequence length="127" mass="14252">MLLTEIFLPKITIRRLYQEICGNFTCTEGSVKTSGVFDPSSIVCLRSCATCKRIKYCSKECQKADWKAHKLFCGTSIMSQPEEGGLGASRSSQICQWLGSSEDQARGVKIEGLEQRMKRFLDSVEQK</sequence>
<dbReference type="SUPFAM" id="SSF144232">
    <property type="entry name" value="HIT/MYND zinc finger-like"/>
    <property type="match status" value="1"/>
</dbReference>
<evidence type="ECO:0000259" key="5">
    <source>
        <dbReference type="PROSITE" id="PS50865"/>
    </source>
</evidence>
<feature type="domain" description="MYND-type" evidence="5">
    <location>
        <begin position="23"/>
        <end position="73"/>
    </location>
</feature>
<dbReference type="Proteomes" id="UP000070544">
    <property type="component" value="Unassembled WGS sequence"/>
</dbReference>
<dbReference type="GO" id="GO:0008270">
    <property type="term" value="F:zinc ion binding"/>
    <property type="evidence" value="ECO:0007669"/>
    <property type="project" value="UniProtKB-KW"/>
</dbReference>
<dbReference type="AlphaFoldDB" id="A0A138ZZ70"/>
<accession>A0A138ZZ70</accession>
<keyword evidence="1" id="KW-0479">Metal-binding</keyword>
<reference evidence="6 7" key="1">
    <citation type="journal article" date="2015" name="Genome Biol. Evol.">
        <title>Phylogenomic analyses indicate that early fungi evolved digesting cell walls of algal ancestors of land plants.</title>
        <authorList>
            <person name="Chang Y."/>
            <person name="Wang S."/>
            <person name="Sekimoto S."/>
            <person name="Aerts A.L."/>
            <person name="Choi C."/>
            <person name="Clum A."/>
            <person name="LaButti K.M."/>
            <person name="Lindquist E.A."/>
            <person name="Yee Ngan C."/>
            <person name="Ohm R.A."/>
            <person name="Salamov A.A."/>
            <person name="Grigoriev I.V."/>
            <person name="Spatafora J.W."/>
            <person name="Berbee M.L."/>
        </authorList>
    </citation>
    <scope>NUCLEOTIDE SEQUENCE [LARGE SCALE GENOMIC DNA]</scope>
    <source>
        <strain evidence="6 7">JEL478</strain>
    </source>
</reference>
<keyword evidence="7" id="KW-1185">Reference proteome</keyword>
<gene>
    <name evidence="6" type="ORF">M427DRAFT_207042</name>
</gene>
<dbReference type="OrthoDB" id="2212237at2759"/>
<evidence type="ECO:0000256" key="3">
    <source>
        <dbReference type="ARBA" id="ARBA00022833"/>
    </source>
</evidence>
<evidence type="ECO:0000256" key="4">
    <source>
        <dbReference type="PROSITE-ProRule" id="PRU00134"/>
    </source>
</evidence>
<proteinExistence type="predicted"/>
<dbReference type="PROSITE" id="PS50865">
    <property type="entry name" value="ZF_MYND_2"/>
    <property type="match status" value="1"/>
</dbReference>
<evidence type="ECO:0000313" key="7">
    <source>
        <dbReference type="Proteomes" id="UP000070544"/>
    </source>
</evidence>
<organism evidence="6 7">
    <name type="scientific">Gonapodya prolifera (strain JEL478)</name>
    <name type="common">Monoblepharis prolifera</name>
    <dbReference type="NCBI Taxonomy" id="1344416"/>
    <lineage>
        <taxon>Eukaryota</taxon>
        <taxon>Fungi</taxon>
        <taxon>Fungi incertae sedis</taxon>
        <taxon>Chytridiomycota</taxon>
        <taxon>Chytridiomycota incertae sedis</taxon>
        <taxon>Monoblepharidomycetes</taxon>
        <taxon>Monoblepharidales</taxon>
        <taxon>Gonapodyaceae</taxon>
        <taxon>Gonapodya</taxon>
    </lineage>
</organism>
<evidence type="ECO:0000313" key="6">
    <source>
        <dbReference type="EMBL" id="KXS09807.1"/>
    </source>
</evidence>
<keyword evidence="2 4" id="KW-0863">Zinc-finger</keyword>
<evidence type="ECO:0000256" key="2">
    <source>
        <dbReference type="ARBA" id="ARBA00022771"/>
    </source>
</evidence>
<dbReference type="STRING" id="1344416.A0A138ZZ70"/>